<evidence type="ECO:0000256" key="2">
    <source>
        <dbReference type="ARBA" id="ARBA00023125"/>
    </source>
</evidence>
<gene>
    <name evidence="5" type="primary">nphR</name>
    <name evidence="5" type="ORF">TRN7648_03886</name>
</gene>
<evidence type="ECO:0000256" key="1">
    <source>
        <dbReference type="ARBA" id="ARBA00023015"/>
    </source>
</evidence>
<dbReference type="InterPro" id="IPR018060">
    <property type="entry name" value="HTH_AraC"/>
</dbReference>
<dbReference type="PRINTS" id="PR00032">
    <property type="entry name" value="HTHARAC"/>
</dbReference>
<organism evidence="5 6">
    <name type="scientific">Tropicibacter naphthalenivorans</name>
    <dbReference type="NCBI Taxonomy" id="441103"/>
    <lineage>
        <taxon>Bacteria</taxon>
        <taxon>Pseudomonadati</taxon>
        <taxon>Pseudomonadota</taxon>
        <taxon>Alphaproteobacteria</taxon>
        <taxon>Rhodobacterales</taxon>
        <taxon>Roseobacteraceae</taxon>
        <taxon>Tropicibacter</taxon>
    </lineage>
</organism>
<evidence type="ECO:0000259" key="4">
    <source>
        <dbReference type="PROSITE" id="PS01124"/>
    </source>
</evidence>
<keyword evidence="2" id="KW-0238">DNA-binding</keyword>
<name>A0A0P1H3B5_9RHOB</name>
<dbReference type="Gene3D" id="1.10.10.60">
    <property type="entry name" value="Homeodomain-like"/>
    <property type="match status" value="2"/>
</dbReference>
<dbReference type="STRING" id="441103.TRN7648_03886"/>
<reference evidence="5 6" key="1">
    <citation type="submission" date="2015-09" db="EMBL/GenBank/DDBJ databases">
        <authorList>
            <consortium name="Swine Surveillance"/>
        </authorList>
    </citation>
    <scope>NUCLEOTIDE SEQUENCE [LARGE SCALE GENOMIC DNA]</scope>
    <source>
        <strain evidence="5 6">CECT 7648</strain>
    </source>
</reference>
<keyword evidence="6" id="KW-1185">Reference proteome</keyword>
<dbReference type="InterPro" id="IPR009057">
    <property type="entry name" value="Homeodomain-like_sf"/>
</dbReference>
<dbReference type="GO" id="GO:0003700">
    <property type="term" value="F:DNA-binding transcription factor activity"/>
    <property type="evidence" value="ECO:0007669"/>
    <property type="project" value="InterPro"/>
</dbReference>
<evidence type="ECO:0000313" key="5">
    <source>
        <dbReference type="EMBL" id="CUH82259.1"/>
    </source>
</evidence>
<keyword evidence="1" id="KW-0805">Transcription regulation</keyword>
<accession>A0A0P1H3B5</accession>
<feature type="domain" description="HTH araC/xylS-type" evidence="4">
    <location>
        <begin position="151"/>
        <end position="254"/>
    </location>
</feature>
<keyword evidence="3" id="KW-0804">Transcription</keyword>
<evidence type="ECO:0000256" key="3">
    <source>
        <dbReference type="ARBA" id="ARBA00023163"/>
    </source>
</evidence>
<dbReference type="SUPFAM" id="SSF46689">
    <property type="entry name" value="Homeodomain-like"/>
    <property type="match status" value="1"/>
</dbReference>
<dbReference type="InterPro" id="IPR050204">
    <property type="entry name" value="AraC_XylS_family_regulators"/>
</dbReference>
<dbReference type="EMBL" id="CYSE01000011">
    <property type="protein sequence ID" value="CUH82259.1"/>
    <property type="molecule type" value="Genomic_DNA"/>
</dbReference>
<dbReference type="GO" id="GO:0043565">
    <property type="term" value="F:sequence-specific DNA binding"/>
    <property type="evidence" value="ECO:0007669"/>
    <property type="project" value="InterPro"/>
</dbReference>
<dbReference type="Pfam" id="PF12833">
    <property type="entry name" value="HTH_18"/>
    <property type="match status" value="1"/>
</dbReference>
<dbReference type="PANTHER" id="PTHR46796">
    <property type="entry name" value="HTH-TYPE TRANSCRIPTIONAL ACTIVATOR RHAS-RELATED"/>
    <property type="match status" value="1"/>
</dbReference>
<protein>
    <submittedName>
        <fullName evidence="5">Transcriptional activator NphR</fullName>
    </submittedName>
</protein>
<evidence type="ECO:0000313" key="6">
    <source>
        <dbReference type="Proteomes" id="UP000054935"/>
    </source>
</evidence>
<sequence>MRRTEKDIRTTPSDNFFLIVQEEGSAFMKQHSTTRMMKPGDLILIDSAHTSEFTFFGNFSRQLSLHLPRVEMVERFGKAAVGGQYAHRSEHHAVAISAILAKAFDKNTNETQTSFLKEAIYGMVGAMLWEKSAGGEAKKIETDVSRAQILERGMAFVDRFFVDSSVTTQTISEKLGLSTRQLQRAFALAGMTPTDYLLKKRLERACQMLTDRMKEREPMLVSTIAYACGFNDVSYFNRQFRKLFGCAPGQFGRPAE</sequence>
<dbReference type="PANTHER" id="PTHR46796:SF6">
    <property type="entry name" value="ARAC SUBFAMILY"/>
    <property type="match status" value="1"/>
</dbReference>
<dbReference type="SMART" id="SM00342">
    <property type="entry name" value="HTH_ARAC"/>
    <property type="match status" value="1"/>
</dbReference>
<dbReference type="InterPro" id="IPR020449">
    <property type="entry name" value="Tscrpt_reg_AraC-type_HTH"/>
</dbReference>
<proteinExistence type="predicted"/>
<dbReference type="AlphaFoldDB" id="A0A0P1H3B5"/>
<dbReference type="Proteomes" id="UP000054935">
    <property type="component" value="Unassembled WGS sequence"/>
</dbReference>
<dbReference type="PROSITE" id="PS01124">
    <property type="entry name" value="HTH_ARAC_FAMILY_2"/>
    <property type="match status" value="1"/>
</dbReference>